<accession>H8G3H7</accession>
<dbReference type="GO" id="GO:0016874">
    <property type="term" value="F:ligase activity"/>
    <property type="evidence" value="ECO:0007669"/>
    <property type="project" value="UniProtKB-KW"/>
</dbReference>
<dbReference type="InterPro" id="IPR042099">
    <property type="entry name" value="ANL_N_sf"/>
</dbReference>
<dbReference type="EMBL" id="CM001466">
    <property type="protein sequence ID" value="EHY88035.1"/>
    <property type="molecule type" value="Genomic_DNA"/>
</dbReference>
<dbReference type="AlphaFoldDB" id="H8G3H7"/>
<dbReference type="PANTHER" id="PTHR43767:SF1">
    <property type="entry name" value="NONRIBOSOMAL PEPTIDE SYNTHASE PES1 (EUROFUNG)-RELATED"/>
    <property type="match status" value="1"/>
</dbReference>
<proteinExistence type="predicted"/>
<feature type="domain" description="AMP-dependent synthetase/ligase" evidence="1">
    <location>
        <begin position="197"/>
        <end position="373"/>
    </location>
</feature>
<protein>
    <submittedName>
        <fullName evidence="2">Acyl-CoA synthetase (AMP-forming)/AMP-acid ligase II</fullName>
    </submittedName>
</protein>
<dbReference type="InterPro" id="IPR000873">
    <property type="entry name" value="AMP-dep_synth/lig_dom"/>
</dbReference>
<dbReference type="OrthoDB" id="8185589at2"/>
<evidence type="ECO:0000313" key="3">
    <source>
        <dbReference type="Proteomes" id="UP000004705"/>
    </source>
</evidence>
<dbReference type="PANTHER" id="PTHR43767">
    <property type="entry name" value="LONG-CHAIN-FATTY-ACID--COA LIGASE"/>
    <property type="match status" value="1"/>
</dbReference>
<dbReference type="RefSeq" id="WP_005439371.1">
    <property type="nucleotide sequence ID" value="NZ_CM001466.1"/>
</dbReference>
<reference evidence="2 3" key="1">
    <citation type="journal article" date="2012" name="Stand. Genomic Sci.">
        <title>Genome sequence of the soil bacterium Saccharomonospora azurea type strain (NA-128(T)).</title>
        <authorList>
            <person name="Klenk H.P."/>
            <person name="Held B."/>
            <person name="Lucas S."/>
            <person name="Lapidus A."/>
            <person name="Copeland A."/>
            <person name="Hammon N."/>
            <person name="Pitluck S."/>
            <person name="Goodwin L.A."/>
            <person name="Han C."/>
            <person name="Tapia R."/>
            <person name="Brambilla E.M."/>
            <person name="Potter G."/>
            <person name="Land M."/>
            <person name="Ivanova N."/>
            <person name="Rohde M."/>
            <person name="Goker M."/>
            <person name="Detter J.C."/>
            <person name="Kyrpides N.C."/>
            <person name="Woyke T."/>
        </authorList>
    </citation>
    <scope>NUCLEOTIDE SEQUENCE [LARGE SCALE GENOMIC DNA]</scope>
    <source>
        <strain evidence="2 3">NA-128</strain>
    </source>
</reference>
<evidence type="ECO:0000313" key="2">
    <source>
        <dbReference type="EMBL" id="EHY88035.1"/>
    </source>
</evidence>
<sequence>MNLLSLLAGQTKHDPHAIIAIDADPDQPQHLSRAELWRHTLQLRADLATAGVGRGDGVLVVLPSWSSVLEWHVATASLGAHVVCAGTDLSADALGDALRRVRPRVVALPYPGPCHTALHDAVRQGAAHGGVVPTVAVVPAPGRTPPVDPSPYDVGAGAWLPSPPTVGMPMPDVRGDELAAAFLPELAAHRESALTRHANATAHAIGLTGDDVVLCTESPASPLWLTLAIAALTTGATCLLDASPTPERVLADVARFGATHVATDAESATALAALAGTKDVPSWRWLGVVGEPASTPDAVSGAERAFGIPATALYSPPELCSPAALWPSDAPPGVRVHTGGRPVGSDVEIRIVEPETGAPLLPGDVGEIQVRGTVVPDRRLDSPEAFEGRRTIDGWFCTGDAGVLDADGHLRHTGRVIAASRD</sequence>
<gene>
    <name evidence="2" type="ORF">SacazDRAFT_01099</name>
</gene>
<dbReference type="SUPFAM" id="SSF56801">
    <property type="entry name" value="Acetyl-CoA synthetase-like"/>
    <property type="match status" value="1"/>
</dbReference>
<keyword evidence="3" id="KW-1185">Reference proteome</keyword>
<organism evidence="2 3">
    <name type="scientific">Saccharomonospora azurea NA-128</name>
    <dbReference type="NCBI Taxonomy" id="882081"/>
    <lineage>
        <taxon>Bacteria</taxon>
        <taxon>Bacillati</taxon>
        <taxon>Actinomycetota</taxon>
        <taxon>Actinomycetes</taxon>
        <taxon>Pseudonocardiales</taxon>
        <taxon>Pseudonocardiaceae</taxon>
        <taxon>Saccharomonospora</taxon>
    </lineage>
</organism>
<name>H8G3H7_9PSEU</name>
<evidence type="ECO:0000259" key="1">
    <source>
        <dbReference type="Pfam" id="PF00501"/>
    </source>
</evidence>
<keyword evidence="2" id="KW-0436">Ligase</keyword>
<dbReference type="HOGENOM" id="CLU_000022_59_7_11"/>
<dbReference type="Proteomes" id="UP000004705">
    <property type="component" value="Chromosome"/>
</dbReference>
<feature type="domain" description="AMP-dependent synthetase/ligase" evidence="1">
    <location>
        <begin position="12"/>
        <end position="118"/>
    </location>
</feature>
<dbReference type="InterPro" id="IPR050237">
    <property type="entry name" value="ATP-dep_AMP-bd_enzyme"/>
</dbReference>
<dbReference type="Pfam" id="PF00501">
    <property type="entry name" value="AMP-binding"/>
    <property type="match status" value="2"/>
</dbReference>
<dbReference type="Gene3D" id="3.40.50.12780">
    <property type="entry name" value="N-terminal domain of ligase-like"/>
    <property type="match status" value="1"/>
</dbReference>